<sequence length="159" mass="19178">MDISDKEALMDMSTRSAVRNKNVHLSLNNYTNVLNREHNNTKLIRSNVLSIFSYTLKYMNKKSLNKWLRNNIKATFYDTYIPKNKPLAYIRFKSYDDLKTFEKLIENKRFYNDDSLSLIKINRLFNKQHNNVLRKKKGNLMMKYKLYYNKNEVKNEKDS</sequence>
<protein>
    <submittedName>
        <fullName evidence="1">Uncharacterized protein</fullName>
    </submittedName>
</protein>
<evidence type="ECO:0000313" key="1">
    <source>
        <dbReference type="EMBL" id="KNG77429.1"/>
    </source>
</evidence>
<dbReference type="Proteomes" id="UP000054562">
    <property type="component" value="Unassembled WGS sequence"/>
</dbReference>
<evidence type="ECO:0000313" key="2">
    <source>
        <dbReference type="Proteomes" id="UP000054562"/>
    </source>
</evidence>
<organism evidence="1 2">
    <name type="scientific">Plasmodium falciparum IGH-CR14</name>
    <dbReference type="NCBI Taxonomy" id="580059"/>
    <lineage>
        <taxon>Eukaryota</taxon>
        <taxon>Sar</taxon>
        <taxon>Alveolata</taxon>
        <taxon>Apicomplexa</taxon>
        <taxon>Aconoidasida</taxon>
        <taxon>Haemosporida</taxon>
        <taxon>Plasmodiidae</taxon>
        <taxon>Plasmodium</taxon>
        <taxon>Plasmodium (Laverania)</taxon>
    </lineage>
</organism>
<gene>
    <name evidence="1" type="ORF">PFMG_03172</name>
</gene>
<dbReference type="EMBL" id="GG665307">
    <property type="protein sequence ID" value="KNG77429.1"/>
    <property type="molecule type" value="Genomic_DNA"/>
</dbReference>
<accession>A0A0L1ICU5</accession>
<name>A0A0L1ICU5_PLAFA</name>
<dbReference type="AlphaFoldDB" id="A0A0L1ICU5"/>
<reference evidence="2" key="1">
    <citation type="submission" date="2015-07" db="EMBL/GenBank/DDBJ databases">
        <title>Annotation of Plasmodium falciparum IGH-CR14.</title>
        <authorList>
            <consortium name="The Broad Institute Genome Sequencing Platform"/>
            <person name="Volkman S.K."/>
            <person name="Neafsey D.E."/>
            <person name="Dash A.P."/>
            <person name="Chitnis C.E."/>
            <person name="Hartl D.L."/>
            <person name="Young S.K."/>
            <person name="Zeng Q."/>
            <person name="Koehrsen M."/>
            <person name="Alvarado L."/>
            <person name="Berlin A."/>
            <person name="Borenstein D."/>
            <person name="Chapman S.B."/>
            <person name="Chen Z."/>
            <person name="Engels R."/>
            <person name="Freedman E."/>
            <person name="Gellesch M."/>
            <person name="Goldberg J."/>
            <person name="Griggs A."/>
            <person name="Gujja S."/>
            <person name="Heilman E.R."/>
            <person name="Heiman D.I."/>
            <person name="Howarth C."/>
            <person name="Jen D."/>
            <person name="Larson L."/>
            <person name="Mehta T."/>
            <person name="Neiman D."/>
            <person name="Park D."/>
            <person name="Pearson M."/>
            <person name="Roberts A."/>
            <person name="Saif S."/>
            <person name="Shea T."/>
            <person name="Shenoy N."/>
            <person name="Sisk P."/>
            <person name="Stolte C."/>
            <person name="Sykes S."/>
            <person name="Walk T."/>
            <person name="White J."/>
            <person name="Yandava C."/>
            <person name="Haas B."/>
            <person name="Henn M.R."/>
            <person name="Nusbaum C."/>
            <person name="Birren B."/>
        </authorList>
    </citation>
    <scope>NUCLEOTIDE SEQUENCE [LARGE SCALE GENOMIC DNA]</scope>
    <source>
        <strain evidence="2">IGH-CR14</strain>
    </source>
</reference>
<reference evidence="2" key="2">
    <citation type="submission" date="2015-07" db="EMBL/GenBank/DDBJ databases">
        <title>The genome sequence of Plasmodium falciparum IGH-CR14.</title>
        <authorList>
            <consortium name="The Broad Institute Genome Sequencing Platform"/>
            <person name="Volkman S.K."/>
            <person name="Neafsey D.E."/>
            <person name="Dash A.P."/>
            <person name="Chitnis C.E."/>
            <person name="Hartl D.L."/>
            <person name="Young S.K."/>
            <person name="Kodira C.D."/>
            <person name="Zeng Q."/>
            <person name="Koehrsen M."/>
            <person name="Godfrey P."/>
            <person name="Alvarado L."/>
            <person name="Berlin A."/>
            <person name="Borenstein D."/>
            <person name="Chen Z."/>
            <person name="Engels R."/>
            <person name="Freedman E."/>
            <person name="Gellesch M."/>
            <person name="Goldberg J."/>
            <person name="Griggs A."/>
            <person name="Gujja S."/>
            <person name="Heiman D."/>
            <person name="Hepburn T."/>
            <person name="Howarth C."/>
            <person name="Jen D."/>
            <person name="Larson L."/>
            <person name="Lewis B."/>
            <person name="Mehta T."/>
            <person name="Park D."/>
            <person name="Pearson M."/>
            <person name="Roberts A."/>
            <person name="Saif S."/>
            <person name="Shea T."/>
            <person name="Shenoy N."/>
            <person name="Sisk P."/>
            <person name="Stolte C."/>
            <person name="Sykes S."/>
            <person name="Walk T."/>
            <person name="White J."/>
            <person name="Yandava C."/>
            <person name="Wirth D.F."/>
            <person name="Nusbaum C."/>
            <person name="Birren B."/>
        </authorList>
    </citation>
    <scope>NUCLEOTIDE SEQUENCE [LARGE SCALE GENOMIC DNA]</scope>
    <source>
        <strain evidence="2">IGH-CR14</strain>
    </source>
</reference>
<proteinExistence type="predicted"/>